<evidence type="ECO:0000256" key="4">
    <source>
        <dbReference type="ARBA" id="ARBA00023163"/>
    </source>
</evidence>
<dbReference type="Pfam" id="PF02365">
    <property type="entry name" value="NAM"/>
    <property type="match status" value="1"/>
</dbReference>
<evidence type="ECO:0000313" key="7">
    <source>
        <dbReference type="EMBL" id="KAJ6851649.1"/>
    </source>
</evidence>
<evidence type="ECO:0000259" key="6">
    <source>
        <dbReference type="PROSITE" id="PS51005"/>
    </source>
</evidence>
<dbReference type="InterPro" id="IPR036093">
    <property type="entry name" value="NAC_dom_sf"/>
</dbReference>
<keyword evidence="2" id="KW-0805">Transcription regulation</keyword>
<dbReference type="GO" id="GO:0005634">
    <property type="term" value="C:nucleus"/>
    <property type="evidence" value="ECO:0007669"/>
    <property type="project" value="UniProtKB-SubCell"/>
</dbReference>
<reference evidence="7" key="1">
    <citation type="journal article" date="2023" name="GigaByte">
        <title>Genome assembly of the bearded iris, Iris pallida Lam.</title>
        <authorList>
            <person name="Bruccoleri R.E."/>
            <person name="Oakeley E.J."/>
            <person name="Faust A.M.E."/>
            <person name="Altorfer M."/>
            <person name="Dessus-Babus S."/>
            <person name="Burckhardt D."/>
            <person name="Oertli M."/>
            <person name="Naumann U."/>
            <person name="Petersen F."/>
            <person name="Wong J."/>
        </authorList>
    </citation>
    <scope>NUCLEOTIDE SEQUENCE</scope>
    <source>
        <strain evidence="7">GSM-AAB239-AS_SAM_17_03QT</strain>
    </source>
</reference>
<dbReference type="PANTHER" id="PTHR31744:SF208">
    <property type="entry name" value="(WILD MALAYSIAN BANANA) HYPOTHETICAL PROTEIN"/>
    <property type="match status" value="1"/>
</dbReference>
<name>A0AAX6IEG9_IRIPA</name>
<comment type="caution">
    <text evidence="7">The sequence shown here is derived from an EMBL/GenBank/DDBJ whole genome shotgun (WGS) entry which is preliminary data.</text>
</comment>
<organism evidence="7 8">
    <name type="scientific">Iris pallida</name>
    <name type="common">Sweet iris</name>
    <dbReference type="NCBI Taxonomy" id="29817"/>
    <lineage>
        <taxon>Eukaryota</taxon>
        <taxon>Viridiplantae</taxon>
        <taxon>Streptophyta</taxon>
        <taxon>Embryophyta</taxon>
        <taxon>Tracheophyta</taxon>
        <taxon>Spermatophyta</taxon>
        <taxon>Magnoliopsida</taxon>
        <taxon>Liliopsida</taxon>
        <taxon>Asparagales</taxon>
        <taxon>Iridaceae</taxon>
        <taxon>Iridoideae</taxon>
        <taxon>Irideae</taxon>
        <taxon>Iris</taxon>
    </lineage>
</organism>
<evidence type="ECO:0000256" key="3">
    <source>
        <dbReference type="ARBA" id="ARBA00023125"/>
    </source>
</evidence>
<evidence type="ECO:0000256" key="5">
    <source>
        <dbReference type="ARBA" id="ARBA00023242"/>
    </source>
</evidence>
<gene>
    <name evidence="7" type="ORF">M6B38_260070</name>
</gene>
<dbReference type="PROSITE" id="PS51005">
    <property type="entry name" value="NAC"/>
    <property type="match status" value="1"/>
</dbReference>
<accession>A0AAX6IEG9</accession>
<comment type="subcellular location">
    <subcellularLocation>
        <location evidence="1">Nucleus</location>
    </subcellularLocation>
</comment>
<dbReference type="FunFam" id="2.170.150.80:FF:000002">
    <property type="entry name" value="Nac domain-containing protein 86"/>
    <property type="match status" value="1"/>
</dbReference>
<evidence type="ECO:0000256" key="2">
    <source>
        <dbReference type="ARBA" id="ARBA00023015"/>
    </source>
</evidence>
<dbReference type="GO" id="GO:0003677">
    <property type="term" value="F:DNA binding"/>
    <property type="evidence" value="ECO:0007669"/>
    <property type="project" value="UniProtKB-KW"/>
</dbReference>
<keyword evidence="4" id="KW-0804">Transcription</keyword>
<dbReference type="GO" id="GO:0006355">
    <property type="term" value="P:regulation of DNA-templated transcription"/>
    <property type="evidence" value="ECO:0007669"/>
    <property type="project" value="InterPro"/>
</dbReference>
<dbReference type="InterPro" id="IPR003441">
    <property type="entry name" value="NAC-dom"/>
</dbReference>
<dbReference type="Gene3D" id="2.170.150.80">
    <property type="entry name" value="NAC domain"/>
    <property type="match status" value="1"/>
</dbReference>
<dbReference type="SUPFAM" id="SSF101941">
    <property type="entry name" value="NAC domain"/>
    <property type="match status" value="1"/>
</dbReference>
<reference evidence="7" key="2">
    <citation type="submission" date="2023-04" db="EMBL/GenBank/DDBJ databases">
        <authorList>
            <person name="Bruccoleri R.E."/>
            <person name="Oakeley E.J."/>
            <person name="Faust A.-M."/>
            <person name="Dessus-Babus S."/>
            <person name="Altorfer M."/>
            <person name="Burckhardt D."/>
            <person name="Oertli M."/>
            <person name="Naumann U."/>
            <person name="Petersen F."/>
            <person name="Wong J."/>
        </authorList>
    </citation>
    <scope>NUCLEOTIDE SEQUENCE</scope>
    <source>
        <strain evidence="7">GSM-AAB239-AS_SAM_17_03QT</strain>
        <tissue evidence="7">Leaf</tissue>
    </source>
</reference>
<dbReference type="Proteomes" id="UP001140949">
    <property type="component" value="Unassembled WGS sequence"/>
</dbReference>
<evidence type="ECO:0000313" key="8">
    <source>
        <dbReference type="Proteomes" id="UP001140949"/>
    </source>
</evidence>
<feature type="domain" description="NAC" evidence="6">
    <location>
        <begin position="6"/>
        <end position="156"/>
    </location>
</feature>
<dbReference type="EMBL" id="JANAVB010002199">
    <property type="protein sequence ID" value="KAJ6851649.1"/>
    <property type="molecule type" value="Genomic_DNA"/>
</dbReference>
<dbReference type="PANTHER" id="PTHR31744">
    <property type="entry name" value="PROTEIN CUP-SHAPED COTYLEDON 2-RELATED"/>
    <property type="match status" value="1"/>
</dbReference>
<proteinExistence type="predicted"/>
<evidence type="ECO:0000256" key="1">
    <source>
        <dbReference type="ARBA" id="ARBA00004123"/>
    </source>
</evidence>
<sequence length="292" mass="33319">MGNMSLPPGFRFHPTDDELVGYYLKRRVDGLAIELEVIPVIDLYKFDPWQLPEKSFLPMRDMEWFFFCPRDRKYPHGSRTNRATASGYWKATGRDRKVYCEPSVQGLRKTLVFHRGRAPGGERTDWVMHEYRLCEDLSQATPNFLGAFALCRVVKRNEPVQTKGKKRSFVSTPDSSTESGKMMAEMQPFVMGNKSQFSHNYPMDFNMETSTASYSSLAEDFFASPLHSTDTYSGVQDTTLQNLDLEMLSYINQPSIGFEGCNVPAFPSICRQASDADEASLWLQEEGWLVGM</sequence>
<dbReference type="AlphaFoldDB" id="A0AAX6IEG9"/>
<keyword evidence="8" id="KW-1185">Reference proteome</keyword>
<protein>
    <submittedName>
        <fullName evidence="7">NAC domain-containing protein 86-like</fullName>
    </submittedName>
</protein>
<keyword evidence="3" id="KW-0238">DNA-binding</keyword>
<keyword evidence="5" id="KW-0539">Nucleus</keyword>